<dbReference type="SMART" id="SM00290">
    <property type="entry name" value="ZnF_UBP"/>
    <property type="match status" value="1"/>
</dbReference>
<dbReference type="Gene3D" id="3.90.70.10">
    <property type="entry name" value="Cysteine proteinases"/>
    <property type="match status" value="1"/>
</dbReference>
<name>A0AAD8Y115_9STRA</name>
<accession>A0AAD8Y115</accession>
<feature type="domain" description="USP" evidence="6">
    <location>
        <begin position="132"/>
        <end position="640"/>
    </location>
</feature>
<dbReference type="InterPro" id="IPR013083">
    <property type="entry name" value="Znf_RING/FYVE/PHD"/>
</dbReference>
<dbReference type="PANTHER" id="PTHR21646">
    <property type="entry name" value="UBIQUITIN CARBOXYL-TERMINAL HYDROLASE"/>
    <property type="match status" value="1"/>
</dbReference>
<evidence type="ECO:0000256" key="3">
    <source>
        <dbReference type="ARBA" id="ARBA00022833"/>
    </source>
</evidence>
<feature type="region of interest" description="Disordered" evidence="5">
    <location>
        <begin position="332"/>
        <end position="372"/>
    </location>
</feature>
<dbReference type="Pfam" id="PF02148">
    <property type="entry name" value="zf-UBP"/>
    <property type="match status" value="1"/>
</dbReference>
<keyword evidence="3" id="KW-0862">Zinc</keyword>
<gene>
    <name evidence="8" type="ORF">QTG54_012295</name>
</gene>
<dbReference type="Proteomes" id="UP001224775">
    <property type="component" value="Unassembled WGS sequence"/>
</dbReference>
<reference evidence="8" key="1">
    <citation type="submission" date="2023-06" db="EMBL/GenBank/DDBJ databases">
        <title>Survivors Of The Sea: Transcriptome response of Skeletonema marinoi to long-term dormancy.</title>
        <authorList>
            <person name="Pinder M.I.M."/>
            <person name="Kourtchenko O."/>
            <person name="Robertson E.K."/>
            <person name="Larsson T."/>
            <person name="Maumus F."/>
            <person name="Osuna-Cruz C.M."/>
            <person name="Vancaester E."/>
            <person name="Stenow R."/>
            <person name="Vandepoele K."/>
            <person name="Ploug H."/>
            <person name="Bruchert V."/>
            <person name="Godhe A."/>
            <person name="Topel M."/>
        </authorList>
    </citation>
    <scope>NUCLEOTIDE SEQUENCE</scope>
    <source>
        <strain evidence="8">R05AC</strain>
    </source>
</reference>
<dbReference type="GO" id="GO:0016579">
    <property type="term" value="P:protein deubiquitination"/>
    <property type="evidence" value="ECO:0007669"/>
    <property type="project" value="InterPro"/>
</dbReference>
<feature type="region of interest" description="Disordered" evidence="5">
    <location>
        <begin position="277"/>
        <end position="300"/>
    </location>
</feature>
<feature type="compositionally biased region" description="Acidic residues" evidence="5">
    <location>
        <begin position="349"/>
        <end position="366"/>
    </location>
</feature>
<dbReference type="SUPFAM" id="SSF57850">
    <property type="entry name" value="RING/U-box"/>
    <property type="match status" value="1"/>
</dbReference>
<evidence type="ECO:0000313" key="9">
    <source>
        <dbReference type="Proteomes" id="UP001224775"/>
    </source>
</evidence>
<dbReference type="InterPro" id="IPR050185">
    <property type="entry name" value="Ub_carboxyl-term_hydrolase"/>
</dbReference>
<evidence type="ECO:0000256" key="1">
    <source>
        <dbReference type="ARBA" id="ARBA00022723"/>
    </source>
</evidence>
<dbReference type="GO" id="GO:0004843">
    <property type="term" value="F:cysteine-type deubiquitinase activity"/>
    <property type="evidence" value="ECO:0007669"/>
    <property type="project" value="InterPro"/>
</dbReference>
<dbReference type="EMBL" id="JATAAI010000027">
    <property type="protein sequence ID" value="KAK1736850.1"/>
    <property type="molecule type" value="Genomic_DNA"/>
</dbReference>
<dbReference type="InterPro" id="IPR028889">
    <property type="entry name" value="USP"/>
</dbReference>
<keyword evidence="2 4" id="KW-0863">Zinc-finger</keyword>
<organism evidence="8 9">
    <name type="scientific">Skeletonema marinoi</name>
    <dbReference type="NCBI Taxonomy" id="267567"/>
    <lineage>
        <taxon>Eukaryota</taxon>
        <taxon>Sar</taxon>
        <taxon>Stramenopiles</taxon>
        <taxon>Ochrophyta</taxon>
        <taxon>Bacillariophyta</taxon>
        <taxon>Coscinodiscophyceae</taxon>
        <taxon>Thalassiosirophycidae</taxon>
        <taxon>Thalassiosirales</taxon>
        <taxon>Skeletonemataceae</taxon>
        <taxon>Skeletonema</taxon>
        <taxon>Skeletonema marinoi-dohrnii complex</taxon>
    </lineage>
</organism>
<dbReference type="InterPro" id="IPR001607">
    <property type="entry name" value="Znf_UBP"/>
</dbReference>
<dbReference type="AlphaFoldDB" id="A0AAD8Y115"/>
<evidence type="ECO:0000256" key="4">
    <source>
        <dbReference type="PROSITE-ProRule" id="PRU00502"/>
    </source>
</evidence>
<feature type="domain" description="UBP-type" evidence="7">
    <location>
        <begin position="7"/>
        <end position="107"/>
    </location>
</feature>
<evidence type="ECO:0000259" key="6">
    <source>
        <dbReference type="PROSITE" id="PS50235"/>
    </source>
</evidence>
<feature type="compositionally biased region" description="Basic residues" evidence="5">
    <location>
        <begin position="281"/>
        <end position="293"/>
    </location>
</feature>
<keyword evidence="1" id="KW-0479">Metal-binding</keyword>
<dbReference type="PANTHER" id="PTHR21646:SF16">
    <property type="entry name" value="U4_U6.U5 TRI-SNRNP-ASSOCIATED PROTEIN 2"/>
    <property type="match status" value="1"/>
</dbReference>
<protein>
    <submittedName>
        <fullName evidence="8">U4/U6.U5 tri-snRNP-associated protein 2</fullName>
    </submittedName>
</protein>
<dbReference type="GO" id="GO:0008270">
    <property type="term" value="F:zinc ion binding"/>
    <property type="evidence" value="ECO:0007669"/>
    <property type="project" value="UniProtKB-KW"/>
</dbReference>
<dbReference type="PROSITE" id="PS50235">
    <property type="entry name" value="USP_3"/>
    <property type="match status" value="1"/>
</dbReference>
<dbReference type="InterPro" id="IPR038765">
    <property type="entry name" value="Papain-like_cys_pep_sf"/>
</dbReference>
<evidence type="ECO:0000313" key="8">
    <source>
        <dbReference type="EMBL" id="KAK1736850.1"/>
    </source>
</evidence>
<dbReference type="PROSITE" id="PS50271">
    <property type="entry name" value="ZF_UBP"/>
    <property type="match status" value="1"/>
</dbReference>
<dbReference type="Pfam" id="PF00443">
    <property type="entry name" value="UCH"/>
    <property type="match status" value="1"/>
</dbReference>
<comment type="caution">
    <text evidence="8">The sequence shown here is derived from an EMBL/GenBank/DDBJ whole genome shotgun (WGS) entry which is preliminary data.</text>
</comment>
<proteinExistence type="predicted"/>
<evidence type="ECO:0000259" key="7">
    <source>
        <dbReference type="PROSITE" id="PS50271"/>
    </source>
</evidence>
<keyword evidence="9" id="KW-1185">Reference proteome</keyword>
<sequence>MTSSSSSSCPYLDTINRTLLDFDFEPSCSITLESSPHIYGCLVCGKFFRGKGKQTPAYTHSVEEGHCVYVHLTKGTFWCLPDGYEIDKTEPSLQDIRLALHPTFTNNQIQTLDTQKELVRDLFGSRYLPGYVGLNNLNKTDYLNCVVQALGHVRPLRDFFLLAPNDDNVIAIGNGAAASNDAAAAASTNGKRKMTTPSSLSTTTIPYEEFSPIAKCFSLLLRNMWSPHRFKSNVDPHMLVQAVSVASNKRYHVGQQAEAGEFLSWLLHQLHVGVGGSVVRPSKKKKKKKKNRKGGGSIVHETFMGNVEMTTIVTRRKRRGDQAALAMLNEGGRDAATMHDNNNNSEVAAFDEDDDDDRAGSDDEDTMERKRQKREILKSLADETIIDEEETVTETQFLQLTLDIPEKPLFKDDDGGLVIPQEPLVNVLRKFDGVSFSDVLAMHQQTTESKEDGTIVSKKRRYKLKTLPNYLILHLSRFKRNGFFVEKNPTIVMFPVKNFDLSSYVFPEGGRKVVPTEDQVRAMSTKELKKLLVDYGRGDVANNAIEKNELLQHCLDFVSTSLPDLLADKYDLVANITHDIPAEVGREGTKHNPLEEGSYRCHVQHKATGQWYEMQDLEVTETMPQLIGVSESYLLIFERKGAV</sequence>
<evidence type="ECO:0000256" key="2">
    <source>
        <dbReference type="ARBA" id="ARBA00022771"/>
    </source>
</evidence>
<evidence type="ECO:0000256" key="5">
    <source>
        <dbReference type="SAM" id="MobiDB-lite"/>
    </source>
</evidence>
<dbReference type="SUPFAM" id="SSF54001">
    <property type="entry name" value="Cysteine proteinases"/>
    <property type="match status" value="1"/>
</dbReference>
<dbReference type="InterPro" id="IPR001394">
    <property type="entry name" value="Peptidase_C19_UCH"/>
</dbReference>
<dbReference type="Gene3D" id="3.30.40.10">
    <property type="entry name" value="Zinc/RING finger domain, C3HC4 (zinc finger)"/>
    <property type="match status" value="1"/>
</dbReference>